<dbReference type="EMBL" id="FWXR01000008">
    <property type="protein sequence ID" value="SMC79114.1"/>
    <property type="molecule type" value="Genomic_DNA"/>
</dbReference>
<feature type="compositionally biased region" description="Basic residues" evidence="1">
    <location>
        <begin position="89"/>
        <end position="113"/>
    </location>
</feature>
<protein>
    <submittedName>
        <fullName evidence="2">Uncharacterized protein</fullName>
    </submittedName>
</protein>
<accession>A0A1W2C270</accession>
<feature type="region of interest" description="Disordered" evidence="1">
    <location>
        <begin position="29"/>
        <end position="51"/>
    </location>
</feature>
<dbReference type="Proteomes" id="UP000192656">
    <property type="component" value="Unassembled WGS sequence"/>
</dbReference>
<feature type="region of interest" description="Disordered" evidence="1">
    <location>
        <begin position="66"/>
        <end position="128"/>
    </location>
</feature>
<sequence length="183" mass="21492">MAVGHRIRLTTNREQLFLSVERRLETPVRRTPGAACQRSRNWTGRNHHRRSRQCWVARSARSCHTSGRPAGFPAALHAGTSARRDPLGPRRRAHRQPIARYPHRTRRPRRKAVRPSDNPNRPNNKPHRIQLVVQNLKPELIPRIWYNSLMKKRICPRTDFRFSVRCLNSPEEQFGFHTTEARP</sequence>
<reference evidence="2 3" key="1">
    <citation type="submission" date="2017-04" db="EMBL/GenBank/DDBJ databases">
        <authorList>
            <person name="Afonso C.L."/>
            <person name="Miller P.J."/>
            <person name="Scott M.A."/>
            <person name="Spackman E."/>
            <person name="Goraichik I."/>
            <person name="Dimitrov K.M."/>
            <person name="Suarez D.L."/>
            <person name="Swayne D.E."/>
        </authorList>
    </citation>
    <scope>NUCLEOTIDE SEQUENCE [LARGE SCALE GENOMIC DNA]</scope>
    <source>
        <strain evidence="2 3">CGMCC 1.10972</strain>
    </source>
</reference>
<gene>
    <name evidence="2" type="ORF">SAMN06297251_10894</name>
</gene>
<evidence type="ECO:0000313" key="3">
    <source>
        <dbReference type="Proteomes" id="UP000192656"/>
    </source>
</evidence>
<name>A0A1W2C270_9HYPH</name>
<proteinExistence type="predicted"/>
<dbReference type="STRING" id="937218.SAMN06297251_10894"/>
<organism evidence="2 3">
    <name type="scientific">Fulvimarina manganoxydans</name>
    <dbReference type="NCBI Taxonomy" id="937218"/>
    <lineage>
        <taxon>Bacteria</taxon>
        <taxon>Pseudomonadati</taxon>
        <taxon>Pseudomonadota</taxon>
        <taxon>Alphaproteobacteria</taxon>
        <taxon>Hyphomicrobiales</taxon>
        <taxon>Aurantimonadaceae</taxon>
        <taxon>Fulvimarina</taxon>
    </lineage>
</organism>
<keyword evidence="3" id="KW-1185">Reference proteome</keyword>
<evidence type="ECO:0000256" key="1">
    <source>
        <dbReference type="SAM" id="MobiDB-lite"/>
    </source>
</evidence>
<dbReference type="AlphaFoldDB" id="A0A1W2C270"/>
<evidence type="ECO:0000313" key="2">
    <source>
        <dbReference type="EMBL" id="SMC79114.1"/>
    </source>
</evidence>